<dbReference type="PRINTS" id="PR00344">
    <property type="entry name" value="BCTRLSENSOR"/>
</dbReference>
<feature type="domain" description="PAS" evidence="5">
    <location>
        <begin position="222"/>
        <end position="294"/>
    </location>
</feature>
<accession>A0A0W8G8S2</accession>
<dbReference type="CDD" id="cd16922">
    <property type="entry name" value="HATPase_EvgS-ArcB-TorS-like"/>
    <property type="match status" value="1"/>
</dbReference>
<keyword evidence="2" id="KW-0472">Membrane</keyword>
<dbReference type="Pfam" id="PF08447">
    <property type="entry name" value="PAS_3"/>
    <property type="match status" value="1"/>
</dbReference>
<sequence>MANLKKIPAALRDALLFGDVSFYAIIAVTVLSGVLFWAASDAWRESRRGPLPVIESLQRARIEALKGALATQRHLAGEEGVSLAARDAFFEQAARRIREVAASLDDAGTGTGGETAALRDELQRFETLIQDMGSISARRTTPQGRADPALALELRSIYAALEGLGEDLERQARARFAALAARQDAFTMSLLVSWVCFLLLLAAFVGGMGVLRRKNEALLHESEARWQYALEGAGDGVWDWDVVTGEVRYSRQWKGMLGYAPDELPDTYTSWRDRVHPDDLARAEEALAAHIRGETPDYATEHRMLCKDGTYKWILDRGKIVARDDAGRGLRMIGTHADISSLKAAQEALRESRENLAVTLRSIGDAVLATDALGRVTRMNPTAERLTGWTAAEARGLPLHTVFAVVDTLTRQPCPDIVARVMRTGEVVGLANHTSLLSKDGREYQIADSAAPIHDAGGRVVGVVLVFSDVTAQYAAREEMRHSEERFRTAVREAPFPIMIHTEGGRIYSLNRAFTAQSGYTADDLPHLEALAPMVACPEPGMAGLSGFPPCPADPGRTAPCRIVRKDGEKRVWEVACAPLGAMPDGQAGFITMAMDVTAREAAEESLVAAKIQADAANRSKSEFLANMSHEIRTPLNGILGMLQLLSLTRPTGEQEEYIAMAVKSGQRLTALLSDILDLSRIEAGKLAITASDFNLDDLLAGVRETIAPACRERGLALEMEAAPGNRRLRGDELRIRQILVNLVGNAVKYTEAGRIRIGTSVLPGRAPDRATLLFTVEDTGVGIADDQMERIFETFTQVEGSYTRRHQGAGLGLSIVRRLALAMNGSVCVESTPGAGTTLYCAVECHHAQALRTQAAGRATVPAADSAPDADGTRRVLVAEDDPVSRMGLLRMLEKMGYRAHGAQNGQEALEALTREDFDLILMDVQMPVLDGVDATRSIRSDPDFAAKADIPIVALTAYAMTGDREKFLSAGMDAYLAKPFEMDDLRAVLASVDGTGKP</sequence>
<dbReference type="Gene3D" id="3.30.450.20">
    <property type="entry name" value="PAS domain"/>
    <property type="match status" value="3"/>
</dbReference>
<evidence type="ECO:0000256" key="2">
    <source>
        <dbReference type="SAM" id="Phobius"/>
    </source>
</evidence>
<dbReference type="PROSITE" id="PS50112">
    <property type="entry name" value="PAS"/>
    <property type="match status" value="3"/>
</dbReference>
<evidence type="ECO:0000256" key="1">
    <source>
        <dbReference type="ARBA" id="ARBA00022553"/>
    </source>
</evidence>
<dbReference type="CDD" id="cd00130">
    <property type="entry name" value="PAS"/>
    <property type="match status" value="3"/>
</dbReference>
<keyword evidence="7" id="KW-0418">Kinase</keyword>
<feature type="domain" description="PAC" evidence="6">
    <location>
        <begin position="557"/>
        <end position="609"/>
    </location>
</feature>
<feature type="transmembrane region" description="Helical" evidence="2">
    <location>
        <begin position="20"/>
        <end position="39"/>
    </location>
</feature>
<dbReference type="SMART" id="SM00448">
    <property type="entry name" value="REC"/>
    <property type="match status" value="1"/>
</dbReference>
<dbReference type="Pfam" id="PF02518">
    <property type="entry name" value="HATPase_c"/>
    <property type="match status" value="1"/>
</dbReference>
<keyword evidence="2" id="KW-1133">Transmembrane helix</keyword>
<dbReference type="AlphaFoldDB" id="A0A0W8G8S2"/>
<gene>
    <name evidence="7" type="ORF">ASZ90_000553</name>
</gene>
<dbReference type="SUPFAM" id="SSF55785">
    <property type="entry name" value="PYP-like sensor domain (PAS domain)"/>
    <property type="match status" value="3"/>
</dbReference>
<dbReference type="InterPro" id="IPR004358">
    <property type="entry name" value="Sig_transdc_His_kin-like_C"/>
</dbReference>
<dbReference type="InterPro" id="IPR001610">
    <property type="entry name" value="PAC"/>
</dbReference>
<dbReference type="FunFam" id="3.30.565.10:FF:000010">
    <property type="entry name" value="Sensor histidine kinase RcsC"/>
    <property type="match status" value="1"/>
</dbReference>
<keyword evidence="7" id="KW-0808">Transferase</keyword>
<keyword evidence="2" id="KW-0812">Transmembrane</keyword>
<feature type="domain" description="Response regulatory" evidence="4">
    <location>
        <begin position="876"/>
        <end position="995"/>
    </location>
</feature>
<dbReference type="InterPro" id="IPR013655">
    <property type="entry name" value="PAS_fold_3"/>
</dbReference>
<dbReference type="CDD" id="cd17546">
    <property type="entry name" value="REC_hyHK_CKI1_RcsC-like"/>
    <property type="match status" value="1"/>
</dbReference>
<dbReference type="GO" id="GO:0000155">
    <property type="term" value="F:phosphorelay sensor kinase activity"/>
    <property type="evidence" value="ECO:0007669"/>
    <property type="project" value="InterPro"/>
</dbReference>
<dbReference type="SMART" id="SM00086">
    <property type="entry name" value="PAC"/>
    <property type="match status" value="3"/>
</dbReference>
<reference evidence="7" key="1">
    <citation type="journal article" date="2015" name="Proc. Natl. Acad. Sci. U.S.A.">
        <title>Networks of energetic and metabolic interactions define dynamics in microbial communities.</title>
        <authorList>
            <person name="Embree M."/>
            <person name="Liu J.K."/>
            <person name="Al-Bassam M.M."/>
            <person name="Zengler K."/>
        </authorList>
    </citation>
    <scope>NUCLEOTIDE SEQUENCE</scope>
</reference>
<feature type="domain" description="PAS" evidence="5">
    <location>
        <begin position="352"/>
        <end position="425"/>
    </location>
</feature>
<dbReference type="InterPro" id="IPR000014">
    <property type="entry name" value="PAS"/>
</dbReference>
<dbReference type="PROSITE" id="PS50113">
    <property type="entry name" value="PAC"/>
    <property type="match status" value="3"/>
</dbReference>
<keyword evidence="1" id="KW-0597">Phosphoprotein</keyword>
<dbReference type="InterPro" id="IPR003661">
    <property type="entry name" value="HisK_dim/P_dom"/>
</dbReference>
<dbReference type="Pfam" id="PF13188">
    <property type="entry name" value="PAS_8"/>
    <property type="match status" value="1"/>
</dbReference>
<feature type="domain" description="Histidine kinase" evidence="3">
    <location>
        <begin position="627"/>
        <end position="848"/>
    </location>
</feature>
<dbReference type="PROSITE" id="PS50109">
    <property type="entry name" value="HIS_KIN"/>
    <property type="match status" value="1"/>
</dbReference>
<dbReference type="PANTHER" id="PTHR45339:SF5">
    <property type="entry name" value="HISTIDINE KINASE"/>
    <property type="match status" value="1"/>
</dbReference>
<dbReference type="Pfam" id="PF00072">
    <property type="entry name" value="Response_reg"/>
    <property type="match status" value="1"/>
</dbReference>
<dbReference type="SMART" id="SM00387">
    <property type="entry name" value="HATPase_c"/>
    <property type="match status" value="1"/>
</dbReference>
<dbReference type="InterPro" id="IPR001789">
    <property type="entry name" value="Sig_transdc_resp-reg_receiver"/>
</dbReference>
<organism evidence="7">
    <name type="scientific">hydrocarbon metagenome</name>
    <dbReference type="NCBI Taxonomy" id="938273"/>
    <lineage>
        <taxon>unclassified sequences</taxon>
        <taxon>metagenomes</taxon>
        <taxon>ecological metagenomes</taxon>
    </lineage>
</organism>
<dbReference type="InterPro" id="IPR036890">
    <property type="entry name" value="HATPase_C_sf"/>
</dbReference>
<dbReference type="SUPFAM" id="SSF52172">
    <property type="entry name" value="CheY-like"/>
    <property type="match status" value="1"/>
</dbReference>
<evidence type="ECO:0000259" key="6">
    <source>
        <dbReference type="PROSITE" id="PS50113"/>
    </source>
</evidence>
<feature type="transmembrane region" description="Helical" evidence="2">
    <location>
        <begin position="185"/>
        <end position="211"/>
    </location>
</feature>
<comment type="caution">
    <text evidence="7">The sequence shown here is derived from an EMBL/GenBank/DDBJ whole genome shotgun (WGS) entry which is preliminary data.</text>
</comment>
<feature type="domain" description="PAS" evidence="5">
    <location>
        <begin position="483"/>
        <end position="525"/>
    </location>
</feature>
<dbReference type="SMART" id="SM00091">
    <property type="entry name" value="PAS"/>
    <property type="match status" value="3"/>
</dbReference>
<dbReference type="Gene3D" id="3.30.565.10">
    <property type="entry name" value="Histidine kinase-like ATPase, C-terminal domain"/>
    <property type="match status" value="1"/>
</dbReference>
<dbReference type="InterPro" id="IPR000700">
    <property type="entry name" value="PAS-assoc_C"/>
</dbReference>
<dbReference type="SMART" id="SM00388">
    <property type="entry name" value="HisKA"/>
    <property type="match status" value="1"/>
</dbReference>
<dbReference type="InterPro" id="IPR011006">
    <property type="entry name" value="CheY-like_superfamily"/>
</dbReference>
<dbReference type="InterPro" id="IPR005467">
    <property type="entry name" value="His_kinase_dom"/>
</dbReference>
<dbReference type="InterPro" id="IPR035965">
    <property type="entry name" value="PAS-like_dom_sf"/>
</dbReference>
<name>A0A0W8G8S2_9ZZZZ</name>
<dbReference type="EMBL" id="LNQE01000069">
    <property type="protein sequence ID" value="KUG29560.1"/>
    <property type="molecule type" value="Genomic_DNA"/>
</dbReference>
<dbReference type="InterPro" id="IPR003594">
    <property type="entry name" value="HATPase_dom"/>
</dbReference>
<evidence type="ECO:0000313" key="7">
    <source>
        <dbReference type="EMBL" id="KUG29560.1"/>
    </source>
</evidence>
<dbReference type="InterPro" id="IPR036097">
    <property type="entry name" value="HisK_dim/P_sf"/>
</dbReference>
<evidence type="ECO:0000259" key="5">
    <source>
        <dbReference type="PROSITE" id="PS50112"/>
    </source>
</evidence>
<dbReference type="Pfam" id="PF08448">
    <property type="entry name" value="PAS_4"/>
    <property type="match status" value="1"/>
</dbReference>
<dbReference type="CDD" id="cd00082">
    <property type="entry name" value="HisKA"/>
    <property type="match status" value="1"/>
</dbReference>
<proteinExistence type="predicted"/>
<dbReference type="SUPFAM" id="SSF55874">
    <property type="entry name" value="ATPase domain of HSP90 chaperone/DNA topoisomerase II/histidine kinase"/>
    <property type="match status" value="1"/>
</dbReference>
<feature type="domain" description="PAC" evidence="6">
    <location>
        <begin position="430"/>
        <end position="482"/>
    </location>
</feature>
<dbReference type="SUPFAM" id="SSF47384">
    <property type="entry name" value="Homodimeric domain of signal transducing histidine kinase"/>
    <property type="match status" value="1"/>
</dbReference>
<dbReference type="Pfam" id="PF00512">
    <property type="entry name" value="HisKA"/>
    <property type="match status" value="1"/>
</dbReference>
<dbReference type="NCBIfam" id="TIGR00229">
    <property type="entry name" value="sensory_box"/>
    <property type="match status" value="3"/>
</dbReference>
<dbReference type="Gene3D" id="1.10.287.130">
    <property type="match status" value="1"/>
</dbReference>
<evidence type="ECO:0000259" key="4">
    <source>
        <dbReference type="PROSITE" id="PS50110"/>
    </source>
</evidence>
<feature type="domain" description="PAC" evidence="6">
    <location>
        <begin position="298"/>
        <end position="351"/>
    </location>
</feature>
<protein>
    <submittedName>
        <fullName evidence="7">Sensory box histidine kinase/response regulator</fullName>
    </submittedName>
</protein>
<dbReference type="Gene3D" id="3.40.50.2300">
    <property type="match status" value="1"/>
</dbReference>
<dbReference type="PANTHER" id="PTHR45339">
    <property type="entry name" value="HYBRID SIGNAL TRANSDUCTION HISTIDINE KINASE J"/>
    <property type="match status" value="1"/>
</dbReference>
<dbReference type="InterPro" id="IPR013656">
    <property type="entry name" value="PAS_4"/>
</dbReference>
<dbReference type="PROSITE" id="PS50110">
    <property type="entry name" value="RESPONSE_REGULATORY"/>
    <property type="match status" value="1"/>
</dbReference>
<evidence type="ECO:0000259" key="3">
    <source>
        <dbReference type="PROSITE" id="PS50109"/>
    </source>
</evidence>